<keyword evidence="3" id="KW-1185">Reference proteome</keyword>
<proteinExistence type="predicted"/>
<name>A0AA86L4E4_9SPHN</name>
<dbReference type="Pfam" id="PF01814">
    <property type="entry name" value="Hemerythrin"/>
    <property type="match status" value="1"/>
</dbReference>
<dbReference type="InterPro" id="IPR012312">
    <property type="entry name" value="Hemerythrin-like"/>
</dbReference>
<evidence type="ECO:0000313" key="3">
    <source>
        <dbReference type="Proteomes" id="UP000058599"/>
    </source>
</evidence>
<organism evidence="2 3">
    <name type="scientific">Sphingopyxis granuli</name>
    <dbReference type="NCBI Taxonomy" id="267128"/>
    <lineage>
        <taxon>Bacteria</taxon>
        <taxon>Pseudomonadati</taxon>
        <taxon>Pseudomonadota</taxon>
        <taxon>Alphaproteobacteria</taxon>
        <taxon>Sphingomonadales</taxon>
        <taxon>Sphingomonadaceae</taxon>
        <taxon>Sphingopyxis</taxon>
    </lineage>
</organism>
<gene>
    <name evidence="2" type="ORF">SGRAN_3786</name>
</gene>
<sequence length="137" mass="15785">MHIAGETRRLRDEHTALATLSHYLLDLVAAPEPPRPTEIEAVRGLFHDTLVRHLKCEDWALYPRLRDSGDPALADLAQLFVAEIGTLADEYARYDGLWPTGRIAAEWPRFRRETRAILAALRRRMAREERELYPVAE</sequence>
<accession>A0AA86L4E4</accession>
<evidence type="ECO:0000259" key="1">
    <source>
        <dbReference type="Pfam" id="PF01814"/>
    </source>
</evidence>
<evidence type="ECO:0000313" key="2">
    <source>
        <dbReference type="EMBL" id="AMG76119.1"/>
    </source>
</evidence>
<dbReference type="KEGG" id="sgi:SGRAN_3786"/>
<dbReference type="Proteomes" id="UP000058599">
    <property type="component" value="Chromosome"/>
</dbReference>
<dbReference type="Gene3D" id="1.20.120.520">
    <property type="entry name" value="nmb1532 protein domain like"/>
    <property type="match status" value="1"/>
</dbReference>
<feature type="domain" description="Hemerythrin-like" evidence="1">
    <location>
        <begin position="8"/>
        <end position="135"/>
    </location>
</feature>
<dbReference type="AlphaFoldDB" id="A0AA86L4E4"/>
<protein>
    <submittedName>
        <fullName evidence="2">Hemerythrin HHE cation binding domain-containing protein</fullName>
    </submittedName>
</protein>
<reference evidence="2 3" key="1">
    <citation type="journal article" date="2016" name="BMC Genomics">
        <title>Genomic analysis of the nitrate-respiring Sphingopyxis granuli (formerly Sphingomonas macrogoltabida) strain TFA.</title>
        <authorList>
            <person name="Garcia-Romero I."/>
            <person name="Perez-Pulido A.J."/>
            <person name="Gonzalez-Flores Y.E."/>
            <person name="Reyes-Ramirez F."/>
            <person name="Santero E."/>
            <person name="Floriano B."/>
        </authorList>
    </citation>
    <scope>NUCLEOTIDE SEQUENCE [LARGE SCALE GENOMIC DNA]</scope>
    <source>
        <strain evidence="2 3">TFA</strain>
    </source>
</reference>
<dbReference type="RefSeq" id="WP_067186181.1">
    <property type="nucleotide sequence ID" value="NZ_CP012199.1"/>
</dbReference>
<dbReference type="EMBL" id="CP012199">
    <property type="protein sequence ID" value="AMG76119.1"/>
    <property type="molecule type" value="Genomic_DNA"/>
</dbReference>